<evidence type="ECO:0000256" key="1">
    <source>
        <dbReference type="SAM" id="MobiDB-lite"/>
    </source>
</evidence>
<comment type="caution">
    <text evidence="2">The sequence shown here is derived from an EMBL/GenBank/DDBJ whole genome shotgun (WGS) entry which is preliminary data.</text>
</comment>
<sequence length="224" mass="23841">MTTSTSLAIPASPSTSTETVPVPAAAPELDRAAALKEATRAAHEALDGSIMRFNPFASLQRYGGFLQMQYAFHRDVAALFEDAALNRLFPDLQARSRLAQVTADLQDLGLPLPVLSAPVFCADRFSLPVAIGWLYVEEGSNLGAAFLYKMAAGLGLDGNRGARHLAPHPEGRAPSWRGFVAQLNAIELDAVAEQQVIQGASAAFAQVTSYVGRFCRAPLTENAA</sequence>
<dbReference type="EMBL" id="JAVLSJ010000003">
    <property type="protein sequence ID" value="MDR9848268.1"/>
    <property type="molecule type" value="Genomic_DNA"/>
</dbReference>
<name>A0ABU2EK71_9BURK</name>
<dbReference type="RefSeq" id="WP_121041838.1">
    <property type="nucleotide sequence ID" value="NZ_JAVLSJ010000003.1"/>
</dbReference>
<dbReference type="Pfam" id="PF01126">
    <property type="entry name" value="Heme_oxygenase"/>
    <property type="match status" value="1"/>
</dbReference>
<dbReference type="Proteomes" id="UP001246576">
    <property type="component" value="Unassembled WGS sequence"/>
</dbReference>
<organism evidence="2 3">
    <name type="scientific">Herbaspirillum huttiense subsp. lycopersici</name>
    <dbReference type="NCBI Taxonomy" id="3074428"/>
    <lineage>
        <taxon>Bacteria</taxon>
        <taxon>Pseudomonadati</taxon>
        <taxon>Pseudomonadota</taxon>
        <taxon>Betaproteobacteria</taxon>
        <taxon>Burkholderiales</taxon>
        <taxon>Oxalobacteraceae</taxon>
        <taxon>Herbaspirillum</taxon>
    </lineage>
</organism>
<dbReference type="CDD" id="cd19166">
    <property type="entry name" value="HemeO-bac"/>
    <property type="match status" value="1"/>
</dbReference>
<evidence type="ECO:0000313" key="2">
    <source>
        <dbReference type="EMBL" id="MDR9848268.1"/>
    </source>
</evidence>
<dbReference type="Gene3D" id="1.20.910.10">
    <property type="entry name" value="Heme oxygenase-like"/>
    <property type="match status" value="1"/>
</dbReference>
<reference evidence="2" key="1">
    <citation type="submission" date="2023-09" db="EMBL/GenBank/DDBJ databases">
        <title>Description of first Herbaspirillum huttiense subsp. nephrolepsisexaltata and Herbaspirillum huttiense subsp. lycopersicon.</title>
        <authorList>
            <person name="Poudel M."/>
            <person name="Sharma A."/>
            <person name="Goss E."/>
            <person name="Tapia J.H."/>
            <person name="Harmon C.M."/>
            <person name="Jones J.B."/>
        </authorList>
    </citation>
    <scope>NUCLEOTIDE SEQUENCE</scope>
    <source>
        <strain evidence="2">SE1</strain>
    </source>
</reference>
<evidence type="ECO:0000313" key="3">
    <source>
        <dbReference type="Proteomes" id="UP001246576"/>
    </source>
</evidence>
<gene>
    <name evidence="2" type="ORF">RI048_08600</name>
</gene>
<feature type="compositionally biased region" description="Polar residues" evidence="1">
    <location>
        <begin position="1"/>
        <end position="19"/>
    </location>
</feature>
<proteinExistence type="predicted"/>
<keyword evidence="3" id="KW-1185">Reference proteome</keyword>
<accession>A0ABU2EK71</accession>
<dbReference type="InterPro" id="IPR016053">
    <property type="entry name" value="Haem_Oase-like"/>
</dbReference>
<feature type="region of interest" description="Disordered" evidence="1">
    <location>
        <begin position="1"/>
        <end position="21"/>
    </location>
</feature>
<dbReference type="SUPFAM" id="SSF48613">
    <property type="entry name" value="Heme oxygenase-like"/>
    <property type="match status" value="1"/>
</dbReference>
<protein>
    <submittedName>
        <fullName evidence="2">Biliverdin-producing heme oxygenase</fullName>
    </submittedName>
</protein>
<dbReference type="InterPro" id="IPR016084">
    <property type="entry name" value="Haem_Oase-like_multi-hlx"/>
</dbReference>